<feature type="compositionally biased region" description="Basic residues" evidence="7">
    <location>
        <begin position="139"/>
        <end position="149"/>
    </location>
</feature>
<feature type="compositionally biased region" description="Basic and acidic residues" evidence="7">
    <location>
        <begin position="325"/>
        <end position="353"/>
    </location>
</feature>
<dbReference type="Gene3D" id="2.140.10.30">
    <property type="entry name" value="Dipeptidylpeptidase IV, N-terminal domain"/>
    <property type="match status" value="1"/>
</dbReference>
<proteinExistence type="inferred from homology"/>
<feature type="compositionally biased region" description="Polar residues" evidence="7">
    <location>
        <begin position="260"/>
        <end position="273"/>
    </location>
</feature>
<evidence type="ECO:0000256" key="5">
    <source>
        <dbReference type="PROSITE-ProRule" id="PRU00176"/>
    </source>
</evidence>
<name>A0A9J7E3H7_SPOLT</name>
<dbReference type="FunFam" id="3.40.50.1820:FF:000003">
    <property type="entry name" value="Dipeptidyl peptidase 4"/>
    <property type="match status" value="1"/>
</dbReference>
<dbReference type="Gene3D" id="3.30.70.330">
    <property type="match status" value="1"/>
</dbReference>
<dbReference type="PANTHER" id="PTHR11731">
    <property type="entry name" value="PROTEASE FAMILY S9B,C DIPEPTIDYL-PEPTIDASE IV-RELATED"/>
    <property type="match status" value="1"/>
</dbReference>
<dbReference type="CDD" id="cd12432">
    <property type="entry name" value="RRM_ACINU"/>
    <property type="match status" value="1"/>
</dbReference>
<dbReference type="GO" id="GO:0006508">
    <property type="term" value="P:proteolysis"/>
    <property type="evidence" value="ECO:0007669"/>
    <property type="project" value="InterPro"/>
</dbReference>
<dbReference type="SUPFAM" id="SSF54928">
    <property type="entry name" value="RNA-binding domain, RBD"/>
    <property type="match status" value="1"/>
</dbReference>
<feature type="compositionally biased region" description="Basic and acidic residues" evidence="7">
    <location>
        <begin position="274"/>
        <end position="315"/>
    </location>
</feature>
<feature type="compositionally biased region" description="Basic and acidic residues" evidence="7">
    <location>
        <begin position="150"/>
        <end position="159"/>
    </location>
</feature>
<dbReference type="PROSITE" id="PS50102">
    <property type="entry name" value="RRM"/>
    <property type="match status" value="1"/>
</dbReference>
<dbReference type="GO" id="GO:0005886">
    <property type="term" value="C:plasma membrane"/>
    <property type="evidence" value="ECO:0007669"/>
    <property type="project" value="TreeGrafter"/>
</dbReference>
<dbReference type="InterPro" id="IPR032552">
    <property type="entry name" value="RSB_motif"/>
</dbReference>
<dbReference type="SUPFAM" id="SSF53474">
    <property type="entry name" value="alpha/beta-Hydrolases"/>
    <property type="match status" value="1"/>
</dbReference>
<feature type="compositionally biased region" description="Basic and acidic residues" evidence="7">
    <location>
        <begin position="200"/>
        <end position="224"/>
    </location>
</feature>
<feature type="compositionally biased region" description="Basic and acidic residues" evidence="7">
    <location>
        <begin position="466"/>
        <end position="495"/>
    </location>
</feature>
<feature type="compositionally biased region" description="Basic and acidic residues" evidence="7">
    <location>
        <begin position="399"/>
        <end position="409"/>
    </location>
</feature>
<dbReference type="InterPro" id="IPR050278">
    <property type="entry name" value="Serine_Prot_S9B/DPPIV"/>
</dbReference>
<feature type="domain" description="RRM" evidence="8">
    <location>
        <begin position="627"/>
        <end position="704"/>
    </location>
</feature>
<feature type="region of interest" description="Disordered" evidence="7">
    <location>
        <begin position="707"/>
        <end position="803"/>
    </location>
</feature>
<dbReference type="GO" id="GO:0003723">
    <property type="term" value="F:RNA binding"/>
    <property type="evidence" value="ECO:0007669"/>
    <property type="project" value="UniProtKB-UniRule"/>
</dbReference>
<dbReference type="Pfam" id="PF16294">
    <property type="entry name" value="RSB_motif"/>
    <property type="match status" value="1"/>
</dbReference>
<feature type="compositionally biased region" description="Basic and acidic residues" evidence="7">
    <location>
        <begin position="381"/>
        <end position="392"/>
    </location>
</feature>
<feature type="region of interest" description="Disordered" evidence="7">
    <location>
        <begin position="578"/>
        <end position="602"/>
    </location>
</feature>
<dbReference type="SUPFAM" id="SSF82171">
    <property type="entry name" value="DPP6 N-terminal domain-like"/>
    <property type="match status" value="1"/>
</dbReference>
<protein>
    <recommendedName>
        <fullName evidence="4">Venom dipeptidyl peptidase 4</fullName>
    </recommendedName>
</protein>
<dbReference type="Pfam" id="PF00326">
    <property type="entry name" value="Peptidase_S9"/>
    <property type="match status" value="1"/>
</dbReference>
<dbReference type="InterPro" id="IPR012677">
    <property type="entry name" value="Nucleotide-bd_a/b_plait_sf"/>
</dbReference>
<feature type="compositionally biased region" description="Basic residues" evidence="7">
    <location>
        <begin position="22"/>
        <end position="35"/>
    </location>
</feature>
<dbReference type="GO" id="GO:0008236">
    <property type="term" value="F:serine-type peptidase activity"/>
    <property type="evidence" value="ECO:0007669"/>
    <property type="project" value="InterPro"/>
</dbReference>
<dbReference type="InterPro" id="IPR035979">
    <property type="entry name" value="RBD_domain_sf"/>
</dbReference>
<feature type="compositionally biased region" description="Basic and acidic residues" evidence="7">
    <location>
        <begin position="364"/>
        <end position="374"/>
    </location>
</feature>
<dbReference type="Pfam" id="PF00930">
    <property type="entry name" value="DPPIV_N"/>
    <property type="match status" value="1"/>
</dbReference>
<dbReference type="GeneID" id="111352357"/>
<dbReference type="InterPro" id="IPR000504">
    <property type="entry name" value="RRM_dom"/>
</dbReference>
<dbReference type="InterPro" id="IPR034257">
    <property type="entry name" value="Acinus_RRM"/>
</dbReference>
<feature type="coiled-coil region" evidence="6">
    <location>
        <begin position="837"/>
        <end position="864"/>
    </location>
</feature>
<evidence type="ECO:0000256" key="6">
    <source>
        <dbReference type="SAM" id="Coils"/>
    </source>
</evidence>
<sequence length="1639" mass="186216">MRRKSERTASKKGKASPEKKIEKVKRTRTSRRRKQSSSSENESADDGSPVREVESVSEAEKKPPSTPAKEDSPEEAQDQVWRVKTTEASGDIKKLKICLTRPPSTPERVDRSPRSKRKHSRATSSSDTPSVEGVEEKKKSKHRSKRALRGSKDDIDKNNDSQGDEPDQESGQQDQDKSCDEVTQSETIEDVETPVSTTNEEMKVDEAKNLSQSSEDKLENRENTTSEQEDTEKASDADTTVVSPKNETRVASPSVEVNPEPNSDNQEEQPSNSTEDKRQEDTNLVEKESPRRTRSESVDKSEVLELHADDSKCESSDNEASQSKTEFEHGTNKKDEIEKDKENVIQEEQKPIESQEEIPIVPENEEKPMPENNEKPMMPENEERPTTPKNEEIPSVSQDEEKPASEDPKVSIVNEENISKETEKVESDSKEAINETDVVESSEKVNKEKQEKTIANDTAIQPMEMETAKVEPEQTPHQPKELQRSDSVKSTKDEPVANGQSAPAVVGRKRRWGSRSSKLTTQKSITISTDVLRDIIPDVKPVEFDEVIEEKKHRRIETQERIERPVLPKIIIDNTDNVELKKESEEEQDPHTPKPRDLASSRKISIIKDSDSIIARPPSPPRNKQSCILYITNLVRPFTLPQLKNLLQRTGRIVENGFWIDRIKSKCFVEYETEDQAVETRHALHGVTWPVSNPKTLQVDFSTQEAFEKAKSNEDTDATPVSTIPGTVEDWLREQDMKRDRGDLDKPWERKAATREWDLGKNEKDKDNKDNKSKREERPADKRRHRSPEKSPEPARKFKKKEEEAPAKLLDDLFRKTKTTPCIYWLPLSAETIAIKEEQRRQHMAEHERRLQELRRTHRRHYDRDSCVGDYKRQPLNSGGAESVMARLMWYVLAAVVACATAQQNFTLEEFVTGQFAQTGFTGRWISDTRFTYTLAQQPTIFQYDCTTDTSSELVSGSLMEQLETDNPILSPDENYILASQGVQRVYRHSTTARYALFNVQSGRTIQVGNNQRLQLCIFGGNQHALAYVYANNLYYLPNSNAQPIAITNDGIEGVVYNGHTDWVYEEDVMYTGQATWFSTAGSYLAFATFDDSNVEDYSYYYYTDSDNNGTEFLYPKLFDLRYPKVGHENPTVKLRVVNLAQLVANPTNPSFIIMNAPAAVSTDHILGGVTWITDNEIAMHWMNRRQNYSVLQICNIVSGNCEEEHREEPKGWIPLALPRFSKDGSFYVSTRWSRPQADGMVWQHLFLSLRVGGNIISTSISPGASTINNFIGMDDARLAFYYTRTMPNMPWQSEVCVAGADDRCFSKELVLPDGGPCTWATATLSQGGSYMTITCSSPEEPSATYIIDLYDSEKAPVLWEANAIVRQRLVGKARWSSIITTVPLENGFPAPVRLLLPPGLDVNDATTKYPVVFYVYSGPNTNTVFNTFTVGYHAYLTTSRNIIYMLADGRGSGLKGQDILFSLNNALGTVEVEDHFVILRKVLDRYPFMDRTRVGIWGHSYGGYATLLTMLKDDEKLFQCGVSGAPVTSWLYYNTMYTERYMGRPTEEDNLAGYQAGDVTLLAEKLRGHDFFIMHGNADDNVHYQNAAKLIKALQELDIPFEQMSYPDEAHSLTGVNLHRYHAMDRYWTRCLRLQDWH</sequence>
<organism evidence="9 10">
    <name type="scientific">Spodoptera litura</name>
    <name type="common">Asian cotton leafworm</name>
    <dbReference type="NCBI Taxonomy" id="69820"/>
    <lineage>
        <taxon>Eukaryota</taxon>
        <taxon>Metazoa</taxon>
        <taxon>Ecdysozoa</taxon>
        <taxon>Arthropoda</taxon>
        <taxon>Hexapoda</taxon>
        <taxon>Insecta</taxon>
        <taxon>Pterygota</taxon>
        <taxon>Neoptera</taxon>
        <taxon>Endopterygota</taxon>
        <taxon>Lepidoptera</taxon>
        <taxon>Glossata</taxon>
        <taxon>Ditrysia</taxon>
        <taxon>Noctuoidea</taxon>
        <taxon>Noctuidae</taxon>
        <taxon>Amphipyrinae</taxon>
        <taxon>Spodoptera</taxon>
    </lineage>
</organism>
<dbReference type="InterPro" id="IPR029058">
    <property type="entry name" value="AB_hydrolase_fold"/>
</dbReference>
<evidence type="ECO:0000313" key="10">
    <source>
        <dbReference type="RefSeq" id="XP_022820599.1"/>
    </source>
</evidence>
<feature type="compositionally biased region" description="Basic and acidic residues" evidence="7">
    <location>
        <begin position="788"/>
        <end position="803"/>
    </location>
</feature>
<comment type="similarity">
    <text evidence="1">Belongs to the peptidase S9B family. DPPIV subfamily.</text>
</comment>
<dbReference type="PANTHER" id="PTHR11731:SF154">
    <property type="entry name" value="VENOM DIPEPTIDYL PEPTIDASE 4-LIKE PROTEIN"/>
    <property type="match status" value="1"/>
</dbReference>
<keyword evidence="3" id="KW-0325">Glycoprotein</keyword>
<evidence type="ECO:0000313" key="9">
    <source>
        <dbReference type="Proteomes" id="UP000301870"/>
    </source>
</evidence>
<dbReference type="Proteomes" id="UP000301870">
    <property type="component" value="Chromosome 15"/>
</dbReference>
<evidence type="ECO:0000256" key="7">
    <source>
        <dbReference type="SAM" id="MobiDB-lite"/>
    </source>
</evidence>
<accession>A0A9J7E3H7</accession>
<dbReference type="InterPro" id="IPR002469">
    <property type="entry name" value="Peptidase_S9B_N"/>
</dbReference>
<dbReference type="KEGG" id="sliu:111352357"/>
<evidence type="ECO:0000256" key="1">
    <source>
        <dbReference type="ARBA" id="ARBA00010036"/>
    </source>
</evidence>
<feature type="compositionally biased region" description="Basic and acidic residues" evidence="7">
    <location>
        <begin position="417"/>
        <end position="433"/>
    </location>
</feature>
<dbReference type="Gene3D" id="3.40.50.1820">
    <property type="entry name" value="alpha/beta hydrolase"/>
    <property type="match status" value="1"/>
</dbReference>
<feature type="region of interest" description="Disordered" evidence="7">
    <location>
        <begin position="1"/>
        <end position="520"/>
    </location>
</feature>
<reference evidence="10" key="1">
    <citation type="submission" date="2025-08" db="UniProtKB">
        <authorList>
            <consortium name="RefSeq"/>
        </authorList>
    </citation>
    <scope>IDENTIFICATION</scope>
    <source>
        <strain evidence="10">Ishihara</strain>
        <tissue evidence="10">Whole body</tissue>
    </source>
</reference>
<feature type="compositionally biased region" description="Basic and acidic residues" evidence="7">
    <location>
        <begin position="730"/>
        <end position="780"/>
    </location>
</feature>
<evidence type="ECO:0000259" key="8">
    <source>
        <dbReference type="PROSITE" id="PS50102"/>
    </source>
</evidence>
<evidence type="ECO:0000256" key="3">
    <source>
        <dbReference type="ARBA" id="ARBA00023180"/>
    </source>
</evidence>
<feature type="compositionally biased region" description="Basic residues" evidence="7">
    <location>
        <begin position="1"/>
        <end position="14"/>
    </location>
</feature>
<dbReference type="OrthoDB" id="16520at2759"/>
<dbReference type="CTD" id="100270778"/>
<keyword evidence="9" id="KW-1185">Reference proteome</keyword>
<dbReference type="SMR" id="A0A9J7E3H7"/>
<feature type="compositionally biased region" description="Basic and acidic residues" evidence="7">
    <location>
        <begin position="441"/>
        <end position="454"/>
    </location>
</feature>
<dbReference type="InterPro" id="IPR001375">
    <property type="entry name" value="Peptidase_S9_cat"/>
</dbReference>
<feature type="compositionally biased region" description="Basic and acidic residues" evidence="7">
    <location>
        <begin position="48"/>
        <end position="71"/>
    </location>
</feature>
<evidence type="ECO:0000256" key="2">
    <source>
        <dbReference type="ARBA" id="ARBA00022884"/>
    </source>
</evidence>
<feature type="compositionally biased region" description="Polar residues" evidence="7">
    <location>
        <begin position="237"/>
        <end position="251"/>
    </location>
</feature>
<keyword evidence="6" id="KW-0175">Coiled coil</keyword>
<evidence type="ECO:0000256" key="4">
    <source>
        <dbReference type="ARBA" id="ARBA00072929"/>
    </source>
</evidence>
<gene>
    <name evidence="10" type="primary">LOC111352357</name>
</gene>
<dbReference type="GO" id="GO:0008239">
    <property type="term" value="F:dipeptidyl-peptidase activity"/>
    <property type="evidence" value="ECO:0007669"/>
    <property type="project" value="TreeGrafter"/>
</dbReference>
<keyword evidence="2 5" id="KW-0694">RNA-binding</keyword>
<dbReference type="RefSeq" id="XP_022820599.1">
    <property type="nucleotide sequence ID" value="XM_022964831.1"/>
</dbReference>